<dbReference type="Gene3D" id="3.40.50.12020">
    <property type="entry name" value="Uncharacterised protein family UPF0261, NN domain"/>
    <property type="match status" value="1"/>
</dbReference>
<dbReference type="PANTHER" id="PTHR31862:SF1">
    <property type="entry name" value="UPF0261 DOMAIN PROTEIN (AFU_ORTHOLOGUE AFUA_1G10120)"/>
    <property type="match status" value="1"/>
</dbReference>
<dbReference type="InterPro" id="IPR044122">
    <property type="entry name" value="UPF0261_N"/>
</dbReference>
<dbReference type="PIRSF" id="PIRSF033271">
    <property type="entry name" value="UCP033271"/>
    <property type="match status" value="1"/>
</dbReference>
<dbReference type="CDD" id="cd15488">
    <property type="entry name" value="Tm-1-like"/>
    <property type="match status" value="1"/>
</dbReference>
<proteinExistence type="predicted"/>
<dbReference type="Gene3D" id="3.40.50.12030">
    <property type="entry name" value="Uncharacterised protein family UPF0261, NC domain"/>
    <property type="match status" value="1"/>
</dbReference>
<dbReference type="GO" id="GO:0005524">
    <property type="term" value="F:ATP binding"/>
    <property type="evidence" value="ECO:0007669"/>
    <property type="project" value="UniProtKB-KW"/>
</dbReference>
<dbReference type="InterPro" id="IPR056778">
    <property type="entry name" value="UPF0261_C"/>
</dbReference>
<feature type="domain" description="UPF0261" evidence="1">
    <location>
        <begin position="5"/>
        <end position="179"/>
    </location>
</feature>
<dbReference type="PANTHER" id="PTHR31862">
    <property type="entry name" value="UPF0261 DOMAIN PROTEIN (AFU_ORTHOLOGUE AFUA_1G10120)"/>
    <property type="match status" value="1"/>
</dbReference>
<feature type="domain" description="UPF0261" evidence="2">
    <location>
        <begin position="190"/>
        <end position="404"/>
    </location>
</feature>
<sequence>MSKPAVALIGTLDTKGEEIAYVRDRLAALGVGTVVIDSGILGESTIPSDISRRAVARAAGHQLEDVRAAGSRGAAVALMREGVREVVVRQFADGRVHGVLCLGGAEGGLLGATAMQALPVGVPKLLVSPCASGRRRFGDFVGESDVCVMHSVVDILGLNGISRPIFDNAAAAMAGMVKDAGSALGTLGEHCVGITMLGQTTPGVMRLRERLVEAGHEPVIFHANGVGGPAMEHLCEEGAIQGVVDYTLSEVANSLMNGLHATGPDRLRVAGRLGLPQVVVPGCVDFFNQGPRDTMAERYKSRQSYFHNPVATLVRLTRDEEATLGADVAARLNEATGPVRVVAPTRGFSLADAEGGDLWDPVADGAFLDALSGALRADIPFEAVDAHVDDHLFADVVAERYLSLVSETADV</sequence>
<organism evidence="3 4">
    <name type="scientific">Solirubrobacter ginsenosidimutans</name>
    <dbReference type="NCBI Taxonomy" id="490573"/>
    <lineage>
        <taxon>Bacteria</taxon>
        <taxon>Bacillati</taxon>
        <taxon>Actinomycetota</taxon>
        <taxon>Thermoleophilia</taxon>
        <taxon>Solirubrobacterales</taxon>
        <taxon>Solirubrobacteraceae</taxon>
        <taxon>Solirubrobacter</taxon>
    </lineage>
</organism>
<evidence type="ECO:0000259" key="1">
    <source>
        <dbReference type="Pfam" id="PF06792"/>
    </source>
</evidence>
<evidence type="ECO:0000313" key="3">
    <source>
        <dbReference type="EMBL" id="MDA0162089.1"/>
    </source>
</evidence>
<dbReference type="Pfam" id="PF06792">
    <property type="entry name" value="UPF0261"/>
    <property type="match status" value="1"/>
</dbReference>
<dbReference type="Pfam" id="PF23189">
    <property type="entry name" value="UPF0261_C"/>
    <property type="match status" value="1"/>
</dbReference>
<gene>
    <name evidence="3" type="ORF">OM076_17585</name>
</gene>
<dbReference type="AlphaFoldDB" id="A0A9X3S185"/>
<dbReference type="NCBIfam" id="NF002674">
    <property type="entry name" value="PRK02399.1-2"/>
    <property type="match status" value="1"/>
</dbReference>
<reference evidence="3" key="1">
    <citation type="submission" date="2022-10" db="EMBL/GenBank/DDBJ databases">
        <title>The WGS of Solirubrobacter ginsenosidimutans DSM 21036.</title>
        <authorList>
            <person name="Jiang Z."/>
        </authorList>
    </citation>
    <scope>NUCLEOTIDE SEQUENCE</scope>
    <source>
        <strain evidence="3">DSM 21036</strain>
    </source>
</reference>
<dbReference type="InterPro" id="IPR008322">
    <property type="entry name" value="UPF0261"/>
</dbReference>
<accession>A0A9X3S185</accession>
<dbReference type="Proteomes" id="UP001149140">
    <property type="component" value="Unassembled WGS sequence"/>
</dbReference>
<keyword evidence="3" id="KW-0547">Nucleotide-binding</keyword>
<dbReference type="EMBL" id="JAPDOD010000016">
    <property type="protein sequence ID" value="MDA0162089.1"/>
    <property type="molecule type" value="Genomic_DNA"/>
</dbReference>
<evidence type="ECO:0000313" key="4">
    <source>
        <dbReference type="Proteomes" id="UP001149140"/>
    </source>
</evidence>
<dbReference type="RefSeq" id="WP_270041326.1">
    <property type="nucleotide sequence ID" value="NZ_JAPDOD010000016.1"/>
</dbReference>
<evidence type="ECO:0000259" key="2">
    <source>
        <dbReference type="Pfam" id="PF23189"/>
    </source>
</evidence>
<protein>
    <submittedName>
        <fullName evidence="3">Tm-1-like ATP-binding domain-containing protein</fullName>
    </submittedName>
</protein>
<comment type="caution">
    <text evidence="3">The sequence shown here is derived from an EMBL/GenBank/DDBJ whole genome shotgun (WGS) entry which is preliminary data.</text>
</comment>
<dbReference type="InterPro" id="IPR051353">
    <property type="entry name" value="Tobamovirus_resist_UPF0261"/>
</dbReference>
<keyword evidence="3" id="KW-0067">ATP-binding</keyword>
<name>A0A9X3S185_9ACTN</name>
<keyword evidence="4" id="KW-1185">Reference proteome</keyword>